<dbReference type="GeneID" id="94347256"/>
<gene>
    <name evidence="10" type="ORF">CCR75_003491</name>
</gene>
<dbReference type="RefSeq" id="XP_067820945.1">
    <property type="nucleotide sequence ID" value="XM_067961585.1"/>
</dbReference>
<sequence length="375" mass="40871">MAPKTVVVAGAGVVGLAIARAAACRGLEVIVLEKNAQVGQEASARSSEVVHAGIYYAPTSWKAHLCVKGREQLYAFCHAHGVPYSKCGKLIVAHSHQSNELRLLFQRGRANGVSDLKLLTRSEVFAMEPFIECHEAVYSPSTGIVDSHGLMMALQGEAETYGAMVVCATAVEGGTFDLKTKTFTIQVVQHDCKHEIQGDYFVNATGLFAPTLLTKVGVLNRPINSTSELPTVFNLFAKGTYFKLQTRPFTHLVYPIPEVGGLGVHATIDLSGNVRFGPDVEWIDKIEYCPDSSKAETFATKIRTYWPDVRTEMLTVDYCGIRPKIAMHGQIYEDFFIADKNIHGIPNLVHLCGIESPGLTASLAIADTVVNMLQN</sequence>
<keyword evidence="2" id="KW-0285">Flavoprotein</keyword>
<keyword evidence="11" id="KW-1185">Reference proteome</keyword>
<dbReference type="EMBL" id="SHOA02000004">
    <property type="protein sequence ID" value="TDH71446.1"/>
    <property type="molecule type" value="Genomic_DNA"/>
</dbReference>
<dbReference type="OrthoDB" id="498204at2759"/>
<evidence type="ECO:0000256" key="2">
    <source>
        <dbReference type="ARBA" id="ARBA00022630"/>
    </source>
</evidence>
<evidence type="ECO:0000256" key="1">
    <source>
        <dbReference type="ARBA" id="ARBA00001974"/>
    </source>
</evidence>
<evidence type="ECO:0000259" key="9">
    <source>
        <dbReference type="Pfam" id="PF01266"/>
    </source>
</evidence>
<evidence type="ECO:0000256" key="4">
    <source>
        <dbReference type="ARBA" id="ARBA00023002"/>
    </source>
</evidence>
<dbReference type="SUPFAM" id="SSF51905">
    <property type="entry name" value="FAD/NAD(P)-binding domain"/>
    <property type="match status" value="1"/>
</dbReference>
<protein>
    <recommendedName>
        <fullName evidence="8">L-2-hydroxyglutarate dehydrogenase, mitochondrial</fullName>
        <ecNumber evidence="7">1.1.99.2</ecNumber>
    </recommendedName>
</protein>
<dbReference type="PANTHER" id="PTHR43104:SF4">
    <property type="entry name" value="L-2-HYDROXYGLUTARATE DEHYDROGENASE, MITOCHONDRIAL"/>
    <property type="match status" value="1"/>
</dbReference>
<dbReference type="AlphaFoldDB" id="A0A976IGY0"/>
<comment type="catalytic activity">
    <reaction evidence="5">
        <text>(S)-2-hydroxyglutarate + A = 2-oxoglutarate + AH2</text>
        <dbReference type="Rhea" id="RHEA:21252"/>
        <dbReference type="ChEBI" id="CHEBI:13193"/>
        <dbReference type="ChEBI" id="CHEBI:16782"/>
        <dbReference type="ChEBI" id="CHEBI:16810"/>
        <dbReference type="ChEBI" id="CHEBI:17499"/>
        <dbReference type="EC" id="1.1.99.2"/>
    </reaction>
</comment>
<evidence type="ECO:0000256" key="3">
    <source>
        <dbReference type="ARBA" id="ARBA00022827"/>
    </source>
</evidence>
<evidence type="ECO:0000313" key="11">
    <source>
        <dbReference type="Proteomes" id="UP000294530"/>
    </source>
</evidence>
<name>A0A976IGY0_BRELC</name>
<dbReference type="InterPro" id="IPR006076">
    <property type="entry name" value="FAD-dep_OxRdtase"/>
</dbReference>
<dbReference type="PANTHER" id="PTHR43104">
    <property type="entry name" value="L-2-HYDROXYGLUTARATE DEHYDROGENASE, MITOCHONDRIAL"/>
    <property type="match status" value="1"/>
</dbReference>
<comment type="caution">
    <text evidence="10">The sequence shown here is derived from an EMBL/GenBank/DDBJ whole genome shotgun (WGS) entry which is preliminary data.</text>
</comment>
<evidence type="ECO:0000256" key="8">
    <source>
        <dbReference type="ARBA" id="ARBA00041137"/>
    </source>
</evidence>
<accession>A0A976IGY0</accession>
<dbReference type="EC" id="1.1.99.2" evidence="7"/>
<keyword evidence="3" id="KW-0274">FAD</keyword>
<keyword evidence="4" id="KW-0560">Oxidoreductase</keyword>
<evidence type="ECO:0000313" key="10">
    <source>
        <dbReference type="EMBL" id="TDH71446.1"/>
    </source>
</evidence>
<dbReference type="GO" id="GO:0047545">
    <property type="term" value="F:(S)-2-hydroxyglutarate dehydrogenase activity"/>
    <property type="evidence" value="ECO:0007669"/>
    <property type="project" value="UniProtKB-EC"/>
</dbReference>
<organism evidence="10 11">
    <name type="scientific">Bremia lactucae</name>
    <name type="common">Lettuce downy mildew</name>
    <dbReference type="NCBI Taxonomy" id="4779"/>
    <lineage>
        <taxon>Eukaryota</taxon>
        <taxon>Sar</taxon>
        <taxon>Stramenopiles</taxon>
        <taxon>Oomycota</taxon>
        <taxon>Peronosporomycetes</taxon>
        <taxon>Peronosporales</taxon>
        <taxon>Peronosporaceae</taxon>
        <taxon>Bremia</taxon>
    </lineage>
</organism>
<evidence type="ECO:0000256" key="5">
    <source>
        <dbReference type="ARBA" id="ARBA00036066"/>
    </source>
</evidence>
<proteinExistence type="inferred from homology"/>
<reference evidence="10 11" key="1">
    <citation type="journal article" date="2021" name="Genome Biol.">
        <title>AFLAP: assembly-free linkage analysis pipeline using k-mers from genome sequencing data.</title>
        <authorList>
            <person name="Fletcher K."/>
            <person name="Zhang L."/>
            <person name="Gil J."/>
            <person name="Han R."/>
            <person name="Cavanaugh K."/>
            <person name="Michelmore R."/>
        </authorList>
    </citation>
    <scope>NUCLEOTIDE SEQUENCE [LARGE SCALE GENOMIC DNA]</scope>
    <source>
        <strain evidence="10 11">SF5</strain>
    </source>
</reference>
<dbReference type="Gene3D" id="3.50.50.60">
    <property type="entry name" value="FAD/NAD(P)-binding domain"/>
    <property type="match status" value="1"/>
</dbReference>
<feature type="domain" description="FAD dependent oxidoreductase" evidence="9">
    <location>
        <begin position="6"/>
        <end position="371"/>
    </location>
</feature>
<comment type="similarity">
    <text evidence="6">Belongs to the L2HGDH family.</text>
</comment>
<comment type="cofactor">
    <cofactor evidence="1">
        <name>FAD</name>
        <dbReference type="ChEBI" id="CHEBI:57692"/>
    </cofactor>
</comment>
<evidence type="ECO:0000256" key="7">
    <source>
        <dbReference type="ARBA" id="ARBA00038878"/>
    </source>
</evidence>
<dbReference type="KEGG" id="blac:94347256"/>
<dbReference type="InterPro" id="IPR036188">
    <property type="entry name" value="FAD/NAD-bd_sf"/>
</dbReference>
<evidence type="ECO:0000256" key="6">
    <source>
        <dbReference type="ARBA" id="ARBA00037941"/>
    </source>
</evidence>
<dbReference type="Proteomes" id="UP000294530">
    <property type="component" value="Unassembled WGS sequence"/>
</dbReference>
<dbReference type="Gene3D" id="3.30.9.10">
    <property type="entry name" value="D-Amino Acid Oxidase, subunit A, domain 2"/>
    <property type="match status" value="1"/>
</dbReference>
<dbReference type="Pfam" id="PF01266">
    <property type="entry name" value="DAO"/>
    <property type="match status" value="1"/>
</dbReference>